<name>A0ACB8V170_9EURO</name>
<gene>
    <name evidence="1" type="ORF">LOY88_001650</name>
</gene>
<organism evidence="1">
    <name type="scientific">Ophidiomyces ophidiicola</name>
    <dbReference type="NCBI Taxonomy" id="1387563"/>
    <lineage>
        <taxon>Eukaryota</taxon>
        <taxon>Fungi</taxon>
        <taxon>Dikarya</taxon>
        <taxon>Ascomycota</taxon>
        <taxon>Pezizomycotina</taxon>
        <taxon>Eurotiomycetes</taxon>
        <taxon>Eurotiomycetidae</taxon>
        <taxon>Onygenales</taxon>
        <taxon>Onygenaceae</taxon>
        <taxon>Ophidiomyces</taxon>
    </lineage>
</organism>
<evidence type="ECO:0000313" key="1">
    <source>
        <dbReference type="EMBL" id="KAI2390316.1"/>
    </source>
</evidence>
<reference evidence="1" key="1">
    <citation type="journal article" date="2022" name="bioRxiv">
        <title>Population genetic analysis of Ophidiomyces ophidiicola, the causative agent of snake fungal disease, indicates recent introductions to the USA.</title>
        <authorList>
            <person name="Ladner J.T."/>
            <person name="Palmer J.M."/>
            <person name="Ettinger C.L."/>
            <person name="Stajich J.E."/>
            <person name="Farrell T.M."/>
            <person name="Glorioso B.M."/>
            <person name="Lawson B."/>
            <person name="Price S.J."/>
            <person name="Stengle A.G."/>
            <person name="Grear D.A."/>
            <person name="Lorch J.M."/>
        </authorList>
    </citation>
    <scope>NUCLEOTIDE SEQUENCE</scope>
    <source>
        <strain evidence="1">NWHC 24266-5</strain>
    </source>
</reference>
<accession>A0ACB8V170</accession>
<proteinExistence type="predicted"/>
<comment type="caution">
    <text evidence="1">The sequence shown here is derived from an EMBL/GenBank/DDBJ whole genome shotgun (WGS) entry which is preliminary data.</text>
</comment>
<dbReference type="EMBL" id="JALBCA010000018">
    <property type="protein sequence ID" value="KAI2390316.1"/>
    <property type="molecule type" value="Genomic_DNA"/>
</dbReference>
<sequence length="487" mass="53493">MSPTLVEDQPDHDATRLRALAQGFNALLEAAKQLTRQEQLLRSKLQSAHDEYLKLASQLTEGSTAQQSEVLDYLLKPNIDSQPVIADTTEWVRNIEQTGHITEEGAKSVLDASKIAAGFIKKPCRNEIQKSHVCPFSKPDIRTSMEKDFTTNGTKGNLHCPFKKPKEKVSSNGLGVVNGDPELCGNDDFDPIKAECRSDAPPCVTGSTRSTTIRCPIRYLNDHSPEAIAEYFQKHKHEIPRSHSICIQRYQKDPQNIRQLDEKYGDIVSMVKGLGVYHQPYLSSPPAVPVAEHNKHDNDATQRVEKWAEDVNNKSPNIGNHPLSDIVDTDTDDVEARDNNFKRSLRDVRVGESPSRPWGIHVPVSQKPAQSSVASTPAPAPVSIWPEVKEPIENLSAALGNDELQDHPTKGRCPFDHSAKPEALEPIPVKEPSSEPSLSDSPHVPDAGTPKPAPSSPHIVFNGPVILGYSGEAVALLLEKLAQCGKL</sequence>
<protein>
    <submittedName>
        <fullName evidence="1">Uncharacterized protein</fullName>
    </submittedName>
</protein>